<protein>
    <submittedName>
        <fullName evidence="1">Uncharacterized protein</fullName>
    </submittedName>
</protein>
<keyword evidence="2" id="KW-1185">Reference proteome</keyword>
<proteinExistence type="predicted"/>
<dbReference type="EMBL" id="FP929003">
    <property type="protein sequence ID" value="CBK42278.1"/>
    <property type="molecule type" value="Genomic_DNA"/>
</dbReference>
<dbReference type="STRING" id="330214.NIDE2570"/>
<reference evidence="1 2" key="1">
    <citation type="journal article" date="2010" name="Proc. Natl. Acad. Sci. U.S.A.">
        <title>A Nitrospira metagenome illuminates the physiology and evolution of globally important nitrite-oxidizing bacteria.</title>
        <authorList>
            <person name="Lucker S."/>
            <person name="Wagner M."/>
            <person name="Maixner F."/>
            <person name="Pelletier E."/>
            <person name="Koch H."/>
            <person name="Vacherie B."/>
            <person name="Rattei T."/>
            <person name="Sinninghe Damste J."/>
            <person name="Spieck E."/>
            <person name="Le Paslier D."/>
            <person name="Daims H."/>
        </authorList>
    </citation>
    <scope>NUCLEOTIDE SEQUENCE [LARGE SCALE GENOMIC DNA]</scope>
</reference>
<dbReference type="HOGENOM" id="CLU_2631625_0_0_0"/>
<gene>
    <name evidence="1" type="ORF">NIDE2570</name>
</gene>
<dbReference type="KEGG" id="nde:NIDE2570"/>
<evidence type="ECO:0000313" key="1">
    <source>
        <dbReference type="EMBL" id="CBK42278.1"/>
    </source>
</evidence>
<evidence type="ECO:0000313" key="2">
    <source>
        <dbReference type="Proteomes" id="UP000001660"/>
    </source>
</evidence>
<dbReference type="AlphaFoldDB" id="D8PG91"/>
<name>D8PG91_9BACT</name>
<organism evidence="1 2">
    <name type="scientific">Nitrospira defluvii</name>
    <dbReference type="NCBI Taxonomy" id="330214"/>
    <lineage>
        <taxon>Bacteria</taxon>
        <taxon>Pseudomonadati</taxon>
        <taxon>Nitrospirota</taxon>
        <taxon>Nitrospiria</taxon>
        <taxon>Nitrospirales</taxon>
        <taxon>Nitrospiraceae</taxon>
        <taxon>Nitrospira</taxon>
    </lineage>
</organism>
<accession>D8PG91</accession>
<sequence length="77" mass="8067">MSPKATTNTRCGTTLNSLAGLQGEALGLQHCQCTVSPASRDLALSTVAPQALLRLLWTASLSGPEEDCAGNVCPRRR</sequence>
<dbReference type="Proteomes" id="UP000001660">
    <property type="component" value="Chromosome"/>
</dbReference>